<dbReference type="Proteomes" id="UP000095463">
    <property type="component" value="Unassembled WGS sequence"/>
</dbReference>
<dbReference type="PANTHER" id="PTHR43283:SF7">
    <property type="entry name" value="BETA-LACTAMASE-RELATED DOMAIN-CONTAINING PROTEIN"/>
    <property type="match status" value="1"/>
</dbReference>
<dbReference type="PANTHER" id="PTHR43283">
    <property type="entry name" value="BETA-LACTAMASE-RELATED"/>
    <property type="match status" value="1"/>
</dbReference>
<dbReference type="OrthoDB" id="9814204at2"/>
<dbReference type="SUPFAM" id="SSF56601">
    <property type="entry name" value="beta-lactamase/transpeptidase-like"/>
    <property type="match status" value="1"/>
</dbReference>
<dbReference type="InterPro" id="IPR001466">
    <property type="entry name" value="Beta-lactam-related"/>
</dbReference>
<name>A0A1E5XLY9_9HYPH</name>
<dbReference type="Pfam" id="PF00144">
    <property type="entry name" value="Beta-lactamase"/>
    <property type="match status" value="1"/>
</dbReference>
<evidence type="ECO:0000313" key="2">
    <source>
        <dbReference type="EMBL" id="OEO29595.1"/>
    </source>
</evidence>
<dbReference type="AlphaFoldDB" id="A0A1E5XLY9"/>
<reference evidence="2 3" key="1">
    <citation type="journal article" date="2015" name="Genome Announc.">
        <title>Genome Assemblies of Three Soil-Associated Devosia species: D. insulae, D. limi, and D. soli.</title>
        <authorList>
            <person name="Hassan Y.I."/>
            <person name="Lepp D."/>
            <person name="Zhou T."/>
        </authorList>
    </citation>
    <scope>NUCLEOTIDE SEQUENCE [LARGE SCALE GENOMIC DNA]</scope>
    <source>
        <strain evidence="2 3">DS-56</strain>
    </source>
</reference>
<dbReference type="EMBL" id="LAJE02000277">
    <property type="protein sequence ID" value="OEO29595.1"/>
    <property type="molecule type" value="Genomic_DNA"/>
</dbReference>
<keyword evidence="3" id="KW-1185">Reference proteome</keyword>
<dbReference type="RefSeq" id="WP_069911168.1">
    <property type="nucleotide sequence ID" value="NZ_LAJE02000277.1"/>
</dbReference>
<feature type="domain" description="Beta-lactamase-related" evidence="1">
    <location>
        <begin position="75"/>
        <end position="362"/>
    </location>
</feature>
<dbReference type="Gene3D" id="3.40.710.10">
    <property type="entry name" value="DD-peptidase/beta-lactamase superfamily"/>
    <property type="match status" value="1"/>
</dbReference>
<dbReference type="InterPro" id="IPR012338">
    <property type="entry name" value="Beta-lactam/transpept-like"/>
</dbReference>
<sequence>MSLRKLLIALVIILAAAVTATLAYAPYLPQVVAEGVPPLVWPAPGHFASIEGAATPRDLHIAEAASTRPLQPDLEAAFTEKLGKALLVARAGRLELEHYAPGLTAETRFNSFSMAKSLVGALIYKALAEGRLKTLDQTLGELLPDDRGLAGVTLRALLLMRSGIAFDHGEGKAGAVSGDKSVDTSANPFGPLARPHFLGLGAIEGGLVTDARTTSAFNYQNVNTALLGEVLETVYQQGLEELISEKLWRPAGAASAAWRQPAVGAPVSAYCCIYATARDWIRIGLYLIENGTPAAPFLPTALWREFLGLDVGIAERLNDHYGQHWRQNVLDRAGQALQGPFTYLMGQGGQVLYLLPEQQLVVYRAGETVQLLHSTLYGAWNSISR</sequence>
<evidence type="ECO:0000313" key="3">
    <source>
        <dbReference type="Proteomes" id="UP000095463"/>
    </source>
</evidence>
<comment type="caution">
    <text evidence="2">The sequence shown here is derived from an EMBL/GenBank/DDBJ whole genome shotgun (WGS) entry which is preliminary data.</text>
</comment>
<accession>A0A1E5XLY9</accession>
<organism evidence="2 3">
    <name type="scientific">Devosia insulae DS-56</name>
    <dbReference type="NCBI Taxonomy" id="1116389"/>
    <lineage>
        <taxon>Bacteria</taxon>
        <taxon>Pseudomonadati</taxon>
        <taxon>Pseudomonadota</taxon>
        <taxon>Alphaproteobacteria</taxon>
        <taxon>Hyphomicrobiales</taxon>
        <taxon>Devosiaceae</taxon>
        <taxon>Devosia</taxon>
    </lineage>
</organism>
<proteinExistence type="predicted"/>
<protein>
    <recommendedName>
        <fullName evidence="1">Beta-lactamase-related domain-containing protein</fullName>
    </recommendedName>
</protein>
<dbReference type="InterPro" id="IPR050789">
    <property type="entry name" value="Diverse_Enzym_Activities"/>
</dbReference>
<gene>
    <name evidence="2" type="ORF">VW23_024855</name>
</gene>
<evidence type="ECO:0000259" key="1">
    <source>
        <dbReference type="Pfam" id="PF00144"/>
    </source>
</evidence>